<accession>A0ACB9E7A8</accession>
<dbReference type="EMBL" id="CM042035">
    <property type="protein sequence ID" value="KAI3754473.1"/>
    <property type="molecule type" value="Genomic_DNA"/>
</dbReference>
<proteinExistence type="predicted"/>
<organism evidence="1 2">
    <name type="scientific">Smallanthus sonchifolius</name>
    <dbReference type="NCBI Taxonomy" id="185202"/>
    <lineage>
        <taxon>Eukaryota</taxon>
        <taxon>Viridiplantae</taxon>
        <taxon>Streptophyta</taxon>
        <taxon>Embryophyta</taxon>
        <taxon>Tracheophyta</taxon>
        <taxon>Spermatophyta</taxon>
        <taxon>Magnoliopsida</taxon>
        <taxon>eudicotyledons</taxon>
        <taxon>Gunneridae</taxon>
        <taxon>Pentapetalae</taxon>
        <taxon>asterids</taxon>
        <taxon>campanulids</taxon>
        <taxon>Asterales</taxon>
        <taxon>Asteraceae</taxon>
        <taxon>Asteroideae</taxon>
        <taxon>Heliantheae alliance</taxon>
        <taxon>Millerieae</taxon>
        <taxon>Smallanthus</taxon>
    </lineage>
</organism>
<evidence type="ECO:0000313" key="1">
    <source>
        <dbReference type="EMBL" id="KAI3754473.1"/>
    </source>
</evidence>
<name>A0ACB9E7A8_9ASTR</name>
<reference evidence="1 2" key="2">
    <citation type="journal article" date="2022" name="Mol. Ecol. Resour.">
        <title>The genomes of chicory, endive, great burdock and yacon provide insights into Asteraceae paleo-polyploidization history and plant inulin production.</title>
        <authorList>
            <person name="Fan W."/>
            <person name="Wang S."/>
            <person name="Wang H."/>
            <person name="Wang A."/>
            <person name="Jiang F."/>
            <person name="Liu H."/>
            <person name="Zhao H."/>
            <person name="Xu D."/>
            <person name="Zhang Y."/>
        </authorList>
    </citation>
    <scope>NUCLEOTIDE SEQUENCE [LARGE SCALE GENOMIC DNA]</scope>
    <source>
        <strain evidence="2">cv. Yunnan</strain>
        <tissue evidence="1">Leaves</tissue>
    </source>
</reference>
<protein>
    <submittedName>
        <fullName evidence="1">Uncharacterized protein</fullName>
    </submittedName>
</protein>
<comment type="caution">
    <text evidence="1">The sequence shown here is derived from an EMBL/GenBank/DDBJ whole genome shotgun (WGS) entry which is preliminary data.</text>
</comment>
<evidence type="ECO:0000313" key="2">
    <source>
        <dbReference type="Proteomes" id="UP001056120"/>
    </source>
</evidence>
<dbReference type="Proteomes" id="UP001056120">
    <property type="component" value="Linkage Group LG18"/>
</dbReference>
<gene>
    <name evidence="1" type="ORF">L1987_54257</name>
</gene>
<keyword evidence="2" id="KW-1185">Reference proteome</keyword>
<sequence length="203" mass="23055">MMKPRCCYVFFLIRQFHTFVNTGDGADDVDSYEEVNSDVDHYSGDAMYIDGARYEFLHIDSDDSGDVLAEHRTHVMMLATHDLKRSLKLILPRLQVASMTYIFNAFLNGNLNGILLYLLIITPRHVTSRLRARPVKAVAAAKYQTVVATDGAEFFTWVSKQEMENLLSKKSVKDALGVGDIDFDSSSHVVYQTMIMDWLDEKS</sequence>
<reference evidence="2" key="1">
    <citation type="journal article" date="2022" name="Mol. Ecol. Resour.">
        <title>The genomes of chicory, endive, great burdock and yacon provide insights into Asteraceae palaeo-polyploidization history and plant inulin production.</title>
        <authorList>
            <person name="Fan W."/>
            <person name="Wang S."/>
            <person name="Wang H."/>
            <person name="Wang A."/>
            <person name="Jiang F."/>
            <person name="Liu H."/>
            <person name="Zhao H."/>
            <person name="Xu D."/>
            <person name="Zhang Y."/>
        </authorList>
    </citation>
    <scope>NUCLEOTIDE SEQUENCE [LARGE SCALE GENOMIC DNA]</scope>
    <source>
        <strain evidence="2">cv. Yunnan</strain>
    </source>
</reference>